<keyword evidence="2 9" id="KW-0963">Cytoplasm</keyword>
<dbReference type="PANTHER" id="PTHR11108">
    <property type="entry name" value="FERROCHELATASE"/>
    <property type="match status" value="1"/>
</dbReference>
<evidence type="ECO:0000256" key="5">
    <source>
        <dbReference type="ARBA" id="ARBA00023133"/>
    </source>
</evidence>
<comment type="pathway">
    <text evidence="9 10">Porphyrin-containing compound metabolism; protoheme biosynthesis; protoheme from protoporphyrin-IX: step 1/1.</text>
</comment>
<feature type="binding site" evidence="9">
    <location>
        <position position="208"/>
    </location>
    <ligand>
        <name>Fe(2+)</name>
        <dbReference type="ChEBI" id="CHEBI:29033"/>
    </ligand>
</feature>
<dbReference type="STRING" id="51642.NSMM_880012"/>
<dbReference type="GO" id="GO:0046872">
    <property type="term" value="F:metal ion binding"/>
    <property type="evidence" value="ECO:0007669"/>
    <property type="project" value="UniProtKB-KW"/>
</dbReference>
<dbReference type="AlphaFoldDB" id="A0A1G5SIG8"/>
<dbReference type="GO" id="GO:0006783">
    <property type="term" value="P:heme biosynthetic process"/>
    <property type="evidence" value="ECO:0007669"/>
    <property type="project" value="UniProtKB-UniRule"/>
</dbReference>
<feature type="binding site" evidence="9">
    <location>
        <position position="289"/>
    </location>
    <ligand>
        <name>Fe(2+)</name>
        <dbReference type="ChEBI" id="CHEBI:29033"/>
    </ligand>
</feature>
<keyword evidence="12" id="KW-1185">Reference proteome</keyword>
<dbReference type="InterPro" id="IPR033644">
    <property type="entry name" value="Ferrochelatase_C"/>
</dbReference>
<name>A0A1G5SIG8_9PROT</name>
<dbReference type="FunFam" id="3.40.50.1400:FF:000002">
    <property type="entry name" value="Ferrochelatase"/>
    <property type="match status" value="1"/>
</dbReference>
<dbReference type="CDD" id="cd00419">
    <property type="entry name" value="Ferrochelatase_C"/>
    <property type="match status" value="1"/>
</dbReference>
<dbReference type="OrthoDB" id="9809741at2"/>
<comment type="function">
    <text evidence="9 10">Catalyzes the ferrous insertion into protoporphyrin IX.</text>
</comment>
<evidence type="ECO:0000256" key="9">
    <source>
        <dbReference type="HAMAP-Rule" id="MF_00323"/>
    </source>
</evidence>
<sequence length="361" mass="40850">MLPEPAYQHGVSSRVGVLLINLGTPDAPTAKALRPYLKQFLSESRIIELPRWFWWFILNGIILNTRPAKSARKYEQIWMPEGSPLKVHTERQTALLASFLQEQTQYPLIVEYAMSIGTPSIKDKLWRMKERGCDRILVLPLFPQYAASSSGCALESVFCELGKMRNIPALRTIKHFHDDAGYIAALAKNIEDYWAEHGRPDKLVMSFHGVPRKTLDAGDPYHCECHKTGRLLAEALSLSSGQYQVCFQSRFGFAKWLSPYTSEILEELGKQKLKRVDVVCPGFVSDCLETLEEIAIEGKAIFITAGGEDFHYIPSLNEHPEWIQALGEMVRANLSGWINQHVTEEDAEYSRKLALQLGALQ</sequence>
<dbReference type="GO" id="GO:0005737">
    <property type="term" value="C:cytoplasm"/>
    <property type="evidence" value="ECO:0007669"/>
    <property type="project" value="UniProtKB-SubCell"/>
</dbReference>
<evidence type="ECO:0000256" key="7">
    <source>
        <dbReference type="ARBA" id="ARBA00023244"/>
    </source>
</evidence>
<dbReference type="EC" id="4.98.1.1" evidence="9 10"/>
<dbReference type="GO" id="GO:0004325">
    <property type="term" value="F:ferrochelatase activity"/>
    <property type="evidence" value="ECO:0007669"/>
    <property type="project" value="UniProtKB-UniRule"/>
</dbReference>
<keyword evidence="4 9" id="KW-0408">Iron</keyword>
<keyword evidence="3 9" id="KW-0479">Metal-binding</keyword>
<dbReference type="InterPro" id="IPR033659">
    <property type="entry name" value="Ferrochelatase_N"/>
</dbReference>
<accession>A0A1G5SIG8</accession>
<protein>
    <recommendedName>
        <fullName evidence="9 10">Ferrochelatase</fullName>
        <ecNumber evidence="9 10">4.98.1.1</ecNumber>
    </recommendedName>
    <alternativeName>
        <fullName evidence="9">Heme synthase</fullName>
    </alternativeName>
    <alternativeName>
        <fullName evidence="9">Protoheme ferro-lyase</fullName>
    </alternativeName>
</protein>
<reference evidence="11 12" key="1">
    <citation type="submission" date="2016-10" db="EMBL/GenBank/DDBJ databases">
        <authorList>
            <person name="de Groot N.N."/>
        </authorList>
    </citation>
    <scope>NUCLEOTIDE SEQUENCE [LARGE SCALE GENOMIC DNA]</scope>
    <source>
        <strain evidence="11">1</strain>
    </source>
</reference>
<evidence type="ECO:0000256" key="1">
    <source>
        <dbReference type="ARBA" id="ARBA00007718"/>
    </source>
</evidence>
<evidence type="ECO:0000256" key="10">
    <source>
        <dbReference type="RuleBase" id="RU000607"/>
    </source>
</evidence>
<dbReference type="HAMAP" id="MF_00323">
    <property type="entry name" value="Ferrochelatase"/>
    <property type="match status" value="1"/>
</dbReference>
<keyword evidence="6 9" id="KW-0456">Lyase</keyword>
<evidence type="ECO:0000256" key="4">
    <source>
        <dbReference type="ARBA" id="ARBA00023004"/>
    </source>
</evidence>
<dbReference type="Pfam" id="PF00762">
    <property type="entry name" value="Ferrochelatase"/>
    <property type="match status" value="1"/>
</dbReference>
<gene>
    <name evidence="9 11" type="primary">hemH</name>
    <name evidence="11" type="ORF">NSMM_880012</name>
</gene>
<comment type="catalytic activity">
    <reaction evidence="9 10">
        <text>heme b + 2 H(+) = protoporphyrin IX + Fe(2+)</text>
        <dbReference type="Rhea" id="RHEA:22584"/>
        <dbReference type="ChEBI" id="CHEBI:15378"/>
        <dbReference type="ChEBI" id="CHEBI:29033"/>
        <dbReference type="ChEBI" id="CHEBI:57306"/>
        <dbReference type="ChEBI" id="CHEBI:60344"/>
        <dbReference type="EC" id="4.98.1.1"/>
    </reaction>
</comment>
<dbReference type="Proteomes" id="UP000198729">
    <property type="component" value="Unassembled WGS sequence"/>
</dbReference>
<comment type="similarity">
    <text evidence="1 9 10">Belongs to the ferrochelatase family.</text>
</comment>
<organism evidence="11 12">
    <name type="scientific">Nitrosomonas mobilis</name>
    <dbReference type="NCBI Taxonomy" id="51642"/>
    <lineage>
        <taxon>Bacteria</taxon>
        <taxon>Pseudomonadati</taxon>
        <taxon>Pseudomonadota</taxon>
        <taxon>Betaproteobacteria</taxon>
        <taxon>Nitrosomonadales</taxon>
        <taxon>Nitrosomonadaceae</taxon>
        <taxon>Nitrosomonas</taxon>
    </lineage>
</organism>
<evidence type="ECO:0000256" key="8">
    <source>
        <dbReference type="ARBA" id="ARBA00024536"/>
    </source>
</evidence>
<proteinExistence type="inferred from homology"/>
<evidence type="ECO:0000256" key="6">
    <source>
        <dbReference type="ARBA" id="ARBA00023239"/>
    </source>
</evidence>
<dbReference type="InterPro" id="IPR019772">
    <property type="entry name" value="Ferrochelatase_AS"/>
</dbReference>
<dbReference type="NCBIfam" id="TIGR00109">
    <property type="entry name" value="hemH"/>
    <property type="match status" value="1"/>
</dbReference>
<evidence type="ECO:0000256" key="2">
    <source>
        <dbReference type="ARBA" id="ARBA00022490"/>
    </source>
</evidence>
<evidence type="ECO:0000313" key="12">
    <source>
        <dbReference type="Proteomes" id="UP000198729"/>
    </source>
</evidence>
<keyword evidence="5 9" id="KW-0350">Heme biosynthesis</keyword>
<comment type="subcellular location">
    <subcellularLocation>
        <location evidence="9 10">Cytoplasm</location>
    </subcellularLocation>
</comment>
<keyword evidence="7 9" id="KW-0627">Porphyrin biosynthesis</keyword>
<dbReference type="UniPathway" id="UPA00252">
    <property type="reaction ID" value="UER00325"/>
</dbReference>
<evidence type="ECO:0000313" key="11">
    <source>
        <dbReference type="EMBL" id="SCZ87006.1"/>
    </source>
</evidence>
<dbReference type="EMBL" id="FMWO01000100">
    <property type="protein sequence ID" value="SCZ87006.1"/>
    <property type="molecule type" value="Genomic_DNA"/>
</dbReference>
<dbReference type="SUPFAM" id="SSF53800">
    <property type="entry name" value="Chelatase"/>
    <property type="match status" value="1"/>
</dbReference>
<comment type="catalytic activity">
    <reaction evidence="8">
        <text>Fe-coproporphyrin III + 2 H(+) = coproporphyrin III + Fe(2+)</text>
        <dbReference type="Rhea" id="RHEA:49572"/>
        <dbReference type="ChEBI" id="CHEBI:15378"/>
        <dbReference type="ChEBI" id="CHEBI:29033"/>
        <dbReference type="ChEBI" id="CHEBI:68438"/>
        <dbReference type="ChEBI" id="CHEBI:131725"/>
        <dbReference type="EC" id="4.99.1.9"/>
    </reaction>
    <physiologicalReaction direction="right-to-left" evidence="8">
        <dbReference type="Rhea" id="RHEA:49574"/>
    </physiologicalReaction>
</comment>
<dbReference type="CDD" id="cd03411">
    <property type="entry name" value="Ferrochelatase_N"/>
    <property type="match status" value="1"/>
</dbReference>
<evidence type="ECO:0000256" key="3">
    <source>
        <dbReference type="ARBA" id="ARBA00022723"/>
    </source>
</evidence>
<dbReference type="PANTHER" id="PTHR11108:SF1">
    <property type="entry name" value="FERROCHELATASE, MITOCHONDRIAL"/>
    <property type="match status" value="1"/>
</dbReference>
<dbReference type="InterPro" id="IPR001015">
    <property type="entry name" value="Ferrochelatase"/>
</dbReference>
<dbReference type="RefSeq" id="WP_090288356.1">
    <property type="nucleotide sequence ID" value="NZ_FMWO01000100.1"/>
</dbReference>
<dbReference type="PROSITE" id="PS00534">
    <property type="entry name" value="FERROCHELATASE"/>
    <property type="match status" value="1"/>
</dbReference>
<dbReference type="Gene3D" id="3.40.50.1400">
    <property type="match status" value="2"/>
</dbReference>